<organism evidence="3 4">
    <name type="scientific">Tanacetum coccineum</name>
    <dbReference type="NCBI Taxonomy" id="301880"/>
    <lineage>
        <taxon>Eukaryota</taxon>
        <taxon>Viridiplantae</taxon>
        <taxon>Streptophyta</taxon>
        <taxon>Embryophyta</taxon>
        <taxon>Tracheophyta</taxon>
        <taxon>Spermatophyta</taxon>
        <taxon>Magnoliopsida</taxon>
        <taxon>eudicotyledons</taxon>
        <taxon>Gunneridae</taxon>
        <taxon>Pentapetalae</taxon>
        <taxon>asterids</taxon>
        <taxon>campanulids</taxon>
        <taxon>Asterales</taxon>
        <taxon>Asteraceae</taxon>
        <taxon>Asteroideae</taxon>
        <taxon>Anthemideae</taxon>
        <taxon>Anthemidinae</taxon>
        <taxon>Tanacetum</taxon>
    </lineage>
</organism>
<proteinExistence type="predicted"/>
<dbReference type="EMBL" id="BQNB010019497">
    <property type="protein sequence ID" value="GJT85928.1"/>
    <property type="molecule type" value="Genomic_DNA"/>
</dbReference>
<protein>
    <submittedName>
        <fullName evidence="3">Retrovirus-related pol polyprotein from transposon TNT 1-94</fullName>
    </submittedName>
</protein>
<gene>
    <name evidence="3" type="ORF">Tco_1067645</name>
</gene>
<feature type="compositionally biased region" description="Basic and acidic residues" evidence="1">
    <location>
        <begin position="164"/>
        <end position="185"/>
    </location>
</feature>
<reference evidence="3" key="2">
    <citation type="submission" date="2022-01" db="EMBL/GenBank/DDBJ databases">
        <authorList>
            <person name="Yamashiro T."/>
            <person name="Shiraishi A."/>
            <person name="Satake H."/>
            <person name="Nakayama K."/>
        </authorList>
    </citation>
    <scope>NUCLEOTIDE SEQUENCE</scope>
</reference>
<evidence type="ECO:0000313" key="3">
    <source>
        <dbReference type="EMBL" id="GJT85928.1"/>
    </source>
</evidence>
<keyword evidence="4" id="KW-1185">Reference proteome</keyword>
<feature type="domain" description="CCHC-type" evidence="2">
    <location>
        <begin position="97"/>
        <end position="111"/>
    </location>
</feature>
<accession>A0ABQ5HFJ8</accession>
<feature type="region of interest" description="Disordered" evidence="1">
    <location>
        <begin position="157"/>
        <end position="185"/>
    </location>
</feature>
<comment type="caution">
    <text evidence="3">The sequence shown here is derived from an EMBL/GenBank/DDBJ whole genome shotgun (WGS) entry which is preliminary data.</text>
</comment>
<dbReference type="Pfam" id="PF00098">
    <property type="entry name" value="zf-CCHC"/>
    <property type="match status" value="1"/>
</dbReference>
<evidence type="ECO:0000313" key="4">
    <source>
        <dbReference type="Proteomes" id="UP001151760"/>
    </source>
</evidence>
<evidence type="ECO:0000256" key="1">
    <source>
        <dbReference type="SAM" id="MobiDB-lite"/>
    </source>
</evidence>
<reference evidence="3" key="1">
    <citation type="journal article" date="2022" name="Int. J. Mol. Sci.">
        <title>Draft Genome of Tanacetum Coccineum: Genomic Comparison of Closely Related Tanacetum-Family Plants.</title>
        <authorList>
            <person name="Yamashiro T."/>
            <person name="Shiraishi A."/>
            <person name="Nakayama K."/>
            <person name="Satake H."/>
        </authorList>
    </citation>
    <scope>NUCLEOTIDE SEQUENCE</scope>
</reference>
<evidence type="ECO:0000259" key="2">
    <source>
        <dbReference type="Pfam" id="PF00098"/>
    </source>
</evidence>
<dbReference type="InterPro" id="IPR001878">
    <property type="entry name" value="Znf_CCHC"/>
</dbReference>
<dbReference type="Proteomes" id="UP001151760">
    <property type="component" value="Unassembled WGS sequence"/>
</dbReference>
<sequence length="185" mass="20598">MSQSTIQPYLADIFQLDLGSSSTENLIECLTNSLSFLTQLYKSNLPQTNNQLRTSSYTRNKATVQDGRAVVQDVRGAGNEGGQNRVGNVNPGQAKPIKCYNCNGLMHIAREYPQPKRPHDSNYFKDKMLLMQAQENEQDLALNVDNVFEADQLDAFDSGTGYSLKDKNKAKPDKTESEIGKSTKK</sequence>
<name>A0ABQ5HFJ8_9ASTR</name>